<reference evidence="2" key="1">
    <citation type="journal article" date="2019" name="Int. J. Syst. Evol. Microbiol.">
        <title>The Global Catalogue of Microorganisms (GCM) 10K type strain sequencing project: providing services to taxonomists for standard genome sequencing and annotation.</title>
        <authorList>
            <consortium name="The Broad Institute Genomics Platform"/>
            <consortium name="The Broad Institute Genome Sequencing Center for Infectious Disease"/>
            <person name="Wu L."/>
            <person name="Ma J."/>
        </authorList>
    </citation>
    <scope>NUCLEOTIDE SEQUENCE [LARGE SCALE GENOMIC DNA]</scope>
    <source>
        <strain evidence="2">JCM 17939</strain>
    </source>
</reference>
<dbReference type="RefSeq" id="WP_345431959.1">
    <property type="nucleotide sequence ID" value="NZ_BAABHK010000004.1"/>
</dbReference>
<sequence length="121" mass="12346">MSDITVVEVTQGWTVDVTDNTGRTVTVDATPTYALQVATPGIQGAAGPQGPIGPAGGAVFVYDRNGVPASTWIIAHNLNRLVHVTVVLDSGEEITADVAQGSPNTCTITFAQPTSGKALVG</sequence>
<comment type="caution">
    <text evidence="1">The sequence shown here is derived from an EMBL/GenBank/DDBJ whole genome shotgun (WGS) entry which is preliminary data.</text>
</comment>
<protein>
    <submittedName>
        <fullName evidence="1">Uncharacterized protein</fullName>
    </submittedName>
</protein>
<evidence type="ECO:0000313" key="2">
    <source>
        <dbReference type="Proteomes" id="UP001501442"/>
    </source>
</evidence>
<gene>
    <name evidence="1" type="ORF">GCM10023196_035740</name>
</gene>
<evidence type="ECO:0000313" key="1">
    <source>
        <dbReference type="EMBL" id="GAA4626650.1"/>
    </source>
</evidence>
<accession>A0ABP8UAP5</accession>
<dbReference type="EMBL" id="BAABHK010000004">
    <property type="protein sequence ID" value="GAA4626650.1"/>
    <property type="molecule type" value="Genomic_DNA"/>
</dbReference>
<organism evidence="1 2">
    <name type="scientific">Actinoallomurus vinaceus</name>
    <dbReference type="NCBI Taxonomy" id="1080074"/>
    <lineage>
        <taxon>Bacteria</taxon>
        <taxon>Bacillati</taxon>
        <taxon>Actinomycetota</taxon>
        <taxon>Actinomycetes</taxon>
        <taxon>Streptosporangiales</taxon>
        <taxon>Thermomonosporaceae</taxon>
        <taxon>Actinoallomurus</taxon>
    </lineage>
</organism>
<name>A0ABP8UAP5_9ACTN</name>
<dbReference type="Proteomes" id="UP001501442">
    <property type="component" value="Unassembled WGS sequence"/>
</dbReference>
<keyword evidence="2" id="KW-1185">Reference proteome</keyword>
<proteinExistence type="predicted"/>